<feature type="compositionally biased region" description="Basic and acidic residues" evidence="1">
    <location>
        <begin position="24"/>
        <end position="38"/>
    </location>
</feature>
<feature type="non-terminal residue" evidence="2">
    <location>
        <position position="38"/>
    </location>
</feature>
<dbReference type="EMBL" id="CADCWN010000266">
    <property type="protein sequence ID" value="CAA9583334.1"/>
    <property type="molecule type" value="Genomic_DNA"/>
</dbReference>
<proteinExistence type="predicted"/>
<protein>
    <submittedName>
        <fullName evidence="2">Uncharacterized protein</fullName>
    </submittedName>
</protein>
<dbReference type="AlphaFoldDB" id="A0A6J4VNA1"/>
<organism evidence="2">
    <name type="scientific">uncultured Thermomicrobiales bacterium</name>
    <dbReference type="NCBI Taxonomy" id="1645740"/>
    <lineage>
        <taxon>Bacteria</taxon>
        <taxon>Pseudomonadati</taxon>
        <taxon>Thermomicrobiota</taxon>
        <taxon>Thermomicrobia</taxon>
        <taxon>Thermomicrobiales</taxon>
        <taxon>environmental samples</taxon>
    </lineage>
</organism>
<dbReference type="EMBL" id="CADCWN010000274">
    <property type="protein sequence ID" value="CAA9583791.1"/>
    <property type="molecule type" value="Genomic_DNA"/>
</dbReference>
<reference evidence="2" key="1">
    <citation type="submission" date="2020-02" db="EMBL/GenBank/DDBJ databases">
        <authorList>
            <person name="Meier V. D."/>
        </authorList>
    </citation>
    <scope>NUCLEOTIDE SEQUENCE</scope>
    <source>
        <strain evidence="2">AVDCRST_MAG18</strain>
    </source>
</reference>
<feature type="non-terminal residue" evidence="2">
    <location>
        <position position="1"/>
    </location>
</feature>
<evidence type="ECO:0000313" key="2">
    <source>
        <dbReference type="EMBL" id="CAA9583334.1"/>
    </source>
</evidence>
<evidence type="ECO:0000256" key="1">
    <source>
        <dbReference type="SAM" id="MobiDB-lite"/>
    </source>
</evidence>
<name>A0A6J4VNA1_9BACT</name>
<evidence type="ECO:0000313" key="3">
    <source>
        <dbReference type="EMBL" id="CAA9583791.1"/>
    </source>
</evidence>
<feature type="region of interest" description="Disordered" evidence="1">
    <location>
        <begin position="1"/>
        <end position="38"/>
    </location>
</feature>
<accession>A0A6J4VNA1</accession>
<gene>
    <name evidence="2" type="ORF">AVDCRST_MAG18-3462</name>
    <name evidence="3" type="ORF">AVDCRST_MAG18-3532</name>
</gene>
<sequence>GAVRYRYQAPAHGRPRGHQACGARGDDQDGDRPARHQQ</sequence>